<name>A0A7W8VES5_9ACTN</name>
<dbReference type="AlphaFoldDB" id="A0A7W8VES5"/>
<reference evidence="8 9" key="1">
    <citation type="submission" date="2020-08" db="EMBL/GenBank/DDBJ databases">
        <title>Sequencing the genomes of 1000 actinobacteria strains.</title>
        <authorList>
            <person name="Klenk H.-P."/>
        </authorList>
    </citation>
    <scope>NUCLEOTIDE SEQUENCE [LARGE SCALE GENOMIC DNA]</scope>
    <source>
        <strain evidence="8 9">DSM 44551</strain>
    </source>
</reference>
<dbReference type="InterPro" id="IPR019109">
    <property type="entry name" value="MamF_MmsF"/>
</dbReference>
<comment type="subcellular location">
    <subcellularLocation>
        <location evidence="1">Membrane</location>
        <topology evidence="1">Multi-pass membrane protein</topology>
    </subcellularLocation>
</comment>
<sequence length="206" mass="22220">MAVHDPIPRPGRGPAGGSQVPQIRLTHADRDAAAEQLRQAFSEGRLDEEEFDERIDAALKAKFPADLEPLLRDVVPVHPQQTARVPGAAQAPAVPEGPVTGAERVWGAAAHVSGYLLLPLGPLLVLLLQGDTSPFVRRHAMEALNYQLTTVIGCIVGFGLFFLVLPAIAAVLMLLGWMFLPAVAGLVTLLGSGWKYPFTWRPVKDR</sequence>
<evidence type="ECO:0000313" key="8">
    <source>
        <dbReference type="EMBL" id="MBB5433647.1"/>
    </source>
</evidence>
<dbReference type="Pfam" id="PF09685">
    <property type="entry name" value="MamF_MmsF"/>
    <property type="match status" value="1"/>
</dbReference>
<evidence type="ECO:0000256" key="4">
    <source>
        <dbReference type="ARBA" id="ARBA00023136"/>
    </source>
</evidence>
<dbReference type="Pfam" id="PF08044">
    <property type="entry name" value="DUF1707"/>
    <property type="match status" value="1"/>
</dbReference>
<organism evidence="8 9">
    <name type="scientific">Nocardiopsis composta</name>
    <dbReference type="NCBI Taxonomy" id="157465"/>
    <lineage>
        <taxon>Bacteria</taxon>
        <taxon>Bacillati</taxon>
        <taxon>Actinomycetota</taxon>
        <taxon>Actinomycetes</taxon>
        <taxon>Streptosporangiales</taxon>
        <taxon>Nocardiopsidaceae</taxon>
        <taxon>Nocardiopsis</taxon>
    </lineage>
</organism>
<keyword evidence="4 6" id="KW-0472">Membrane</keyword>
<dbReference type="InterPro" id="IPR012551">
    <property type="entry name" value="DUF1707_SHOCT-like"/>
</dbReference>
<comment type="caution">
    <text evidence="8">The sequence shown here is derived from an EMBL/GenBank/DDBJ whole genome shotgun (WGS) entry which is preliminary data.</text>
</comment>
<feature type="transmembrane region" description="Helical" evidence="6">
    <location>
        <begin position="105"/>
        <end position="128"/>
    </location>
</feature>
<feature type="region of interest" description="Disordered" evidence="5">
    <location>
        <begin position="1"/>
        <end position="22"/>
    </location>
</feature>
<evidence type="ECO:0000313" key="9">
    <source>
        <dbReference type="Proteomes" id="UP000572635"/>
    </source>
</evidence>
<keyword evidence="9" id="KW-1185">Reference proteome</keyword>
<feature type="domain" description="DUF1707" evidence="7">
    <location>
        <begin position="23"/>
        <end position="73"/>
    </location>
</feature>
<evidence type="ECO:0000256" key="6">
    <source>
        <dbReference type="SAM" id="Phobius"/>
    </source>
</evidence>
<feature type="transmembrane region" description="Helical" evidence="6">
    <location>
        <begin position="174"/>
        <end position="194"/>
    </location>
</feature>
<evidence type="ECO:0000256" key="3">
    <source>
        <dbReference type="ARBA" id="ARBA00022989"/>
    </source>
</evidence>
<dbReference type="EMBL" id="JACHDB010000001">
    <property type="protein sequence ID" value="MBB5433647.1"/>
    <property type="molecule type" value="Genomic_DNA"/>
</dbReference>
<dbReference type="RefSeq" id="WP_184393578.1">
    <property type="nucleotide sequence ID" value="NZ_BAAAJD010000189.1"/>
</dbReference>
<keyword evidence="3 6" id="KW-1133">Transmembrane helix</keyword>
<evidence type="ECO:0000259" key="7">
    <source>
        <dbReference type="Pfam" id="PF08044"/>
    </source>
</evidence>
<evidence type="ECO:0000256" key="1">
    <source>
        <dbReference type="ARBA" id="ARBA00004141"/>
    </source>
</evidence>
<evidence type="ECO:0000256" key="5">
    <source>
        <dbReference type="SAM" id="MobiDB-lite"/>
    </source>
</evidence>
<dbReference type="Proteomes" id="UP000572635">
    <property type="component" value="Unassembled WGS sequence"/>
</dbReference>
<evidence type="ECO:0000256" key="2">
    <source>
        <dbReference type="ARBA" id="ARBA00022692"/>
    </source>
</evidence>
<gene>
    <name evidence="8" type="ORF">HDA36_003731</name>
</gene>
<keyword evidence="2 6" id="KW-0812">Transmembrane</keyword>
<accession>A0A7W8VES5</accession>
<feature type="transmembrane region" description="Helical" evidence="6">
    <location>
        <begin position="148"/>
        <end position="168"/>
    </location>
</feature>
<proteinExistence type="predicted"/>
<protein>
    <submittedName>
        <fullName evidence="8">Putative Tic20 family protein</fullName>
    </submittedName>
</protein>